<dbReference type="Gene3D" id="3.40.50.1000">
    <property type="entry name" value="HAD superfamily/HAD-like"/>
    <property type="match status" value="1"/>
</dbReference>
<dbReference type="InterPro" id="IPR036412">
    <property type="entry name" value="HAD-like_sf"/>
</dbReference>
<reference evidence="1 2" key="1">
    <citation type="journal article" date="2019" name="Int. J. Syst. Evol. Microbiol.">
        <title>The Global Catalogue of Microorganisms (GCM) 10K type strain sequencing project: providing services to taxonomists for standard genome sequencing and annotation.</title>
        <authorList>
            <consortium name="The Broad Institute Genomics Platform"/>
            <consortium name="The Broad Institute Genome Sequencing Center for Infectious Disease"/>
            <person name="Wu L."/>
            <person name="Ma J."/>
        </authorList>
    </citation>
    <scope>NUCLEOTIDE SEQUENCE [LARGE SCALE GENOMIC DNA]</scope>
    <source>
        <strain evidence="1 2">JCM 15421</strain>
    </source>
</reference>
<organism evidence="1 2">
    <name type="scientific">Dokdonella soli</name>
    <dbReference type="NCBI Taxonomy" id="529810"/>
    <lineage>
        <taxon>Bacteria</taxon>
        <taxon>Pseudomonadati</taxon>
        <taxon>Pseudomonadota</taxon>
        <taxon>Gammaproteobacteria</taxon>
        <taxon>Lysobacterales</taxon>
        <taxon>Rhodanobacteraceae</taxon>
        <taxon>Dokdonella</taxon>
    </lineage>
</organism>
<name>A0ABN1IGS2_9GAMM</name>
<dbReference type="Proteomes" id="UP001501523">
    <property type="component" value="Unassembled WGS sequence"/>
</dbReference>
<dbReference type="SUPFAM" id="SSF56784">
    <property type="entry name" value="HAD-like"/>
    <property type="match status" value="1"/>
</dbReference>
<evidence type="ECO:0000313" key="2">
    <source>
        <dbReference type="Proteomes" id="UP001501523"/>
    </source>
</evidence>
<dbReference type="EMBL" id="BAAAEU010000006">
    <property type="protein sequence ID" value="GAA0713069.1"/>
    <property type="molecule type" value="Genomic_DNA"/>
</dbReference>
<gene>
    <name evidence="1" type="ORF">GCM10009105_16240</name>
</gene>
<comment type="caution">
    <text evidence="1">The sequence shown here is derived from an EMBL/GenBank/DDBJ whole genome shotgun (WGS) entry which is preliminary data.</text>
</comment>
<dbReference type="RefSeq" id="WP_343789247.1">
    <property type="nucleotide sequence ID" value="NZ_BAAAEU010000006.1"/>
</dbReference>
<evidence type="ECO:0008006" key="3">
    <source>
        <dbReference type="Google" id="ProtNLM"/>
    </source>
</evidence>
<dbReference type="Gene3D" id="1.10.150.240">
    <property type="entry name" value="Putative phosphatase, domain 2"/>
    <property type="match status" value="1"/>
</dbReference>
<sequence length="57" mass="6080">MRVAAILCDLDGTLLHTVPDIAVAVNAVLRGLDRAPIAERVVADYVGRGVDVLLRRA</sequence>
<dbReference type="InterPro" id="IPR023214">
    <property type="entry name" value="HAD_sf"/>
</dbReference>
<dbReference type="InterPro" id="IPR023198">
    <property type="entry name" value="PGP-like_dom2"/>
</dbReference>
<proteinExistence type="predicted"/>
<evidence type="ECO:0000313" key="1">
    <source>
        <dbReference type="EMBL" id="GAA0713069.1"/>
    </source>
</evidence>
<accession>A0ABN1IGS2</accession>
<protein>
    <recommendedName>
        <fullName evidence="3">Phosphoglycolate phosphatase</fullName>
    </recommendedName>
</protein>
<keyword evidence="2" id="KW-1185">Reference proteome</keyword>